<evidence type="ECO:0000259" key="5">
    <source>
        <dbReference type="SMART" id="SM01003"/>
    </source>
</evidence>
<feature type="domain" description="Alanine dehydrogenase/pyridine nucleotide transhydrogenase NAD(H)-binding" evidence="4">
    <location>
        <begin position="176"/>
        <end position="323"/>
    </location>
</feature>
<dbReference type="PANTHER" id="PTHR42795:SF1">
    <property type="entry name" value="ALANINE DEHYDROGENASE"/>
    <property type="match status" value="1"/>
</dbReference>
<dbReference type="Proteomes" id="UP000231960">
    <property type="component" value="Unassembled WGS sequence"/>
</dbReference>
<dbReference type="SMART" id="SM01003">
    <property type="entry name" value="AlaDh_PNT_N"/>
    <property type="match status" value="1"/>
</dbReference>
<dbReference type="CDD" id="cd05305">
    <property type="entry name" value="L-AlaDH"/>
    <property type="match status" value="1"/>
</dbReference>
<dbReference type="EMBL" id="NIPO01000001">
    <property type="protein sequence ID" value="PJR04173.1"/>
    <property type="molecule type" value="Genomic_DNA"/>
</dbReference>
<name>A0A2M9R618_9FLAO</name>
<dbReference type="PANTHER" id="PTHR42795">
    <property type="entry name" value="ALANINE DEHYDROGENASE"/>
    <property type="match status" value="1"/>
</dbReference>
<dbReference type="SMART" id="SM01002">
    <property type="entry name" value="AlaDh_PNT_C"/>
    <property type="match status" value="1"/>
</dbReference>
<dbReference type="GO" id="GO:0042853">
    <property type="term" value="P:L-alanine catabolic process"/>
    <property type="evidence" value="ECO:0007669"/>
    <property type="project" value="InterPro"/>
</dbReference>
<dbReference type="AlphaFoldDB" id="A0A2M9R618"/>
<proteinExistence type="inferred from homology"/>
<evidence type="ECO:0000256" key="3">
    <source>
        <dbReference type="ARBA" id="ARBA00023002"/>
    </source>
</evidence>
<evidence type="ECO:0000259" key="4">
    <source>
        <dbReference type="SMART" id="SM01002"/>
    </source>
</evidence>
<reference evidence="6 7" key="1">
    <citation type="submission" date="2017-06" db="EMBL/GenBank/DDBJ databases">
        <title>Description of Avrilella dinanensis gen. nov. sp. nov.</title>
        <authorList>
            <person name="Leyer C."/>
            <person name="Sassi M."/>
            <person name="Minet J."/>
            <person name="Kayal S."/>
            <person name="Cattoir V."/>
        </authorList>
    </citation>
    <scope>NUCLEOTIDE SEQUENCE [LARGE SCALE GENOMIC DNA]</scope>
    <source>
        <strain evidence="6 7">UR159</strain>
    </source>
</reference>
<dbReference type="GO" id="GO:0005886">
    <property type="term" value="C:plasma membrane"/>
    <property type="evidence" value="ECO:0007669"/>
    <property type="project" value="TreeGrafter"/>
</dbReference>
<dbReference type="RefSeq" id="WP_100677736.1">
    <property type="nucleotide sequence ID" value="NZ_NIPO01000001.1"/>
</dbReference>
<dbReference type="InterPro" id="IPR007886">
    <property type="entry name" value="AlaDH/PNT_N"/>
</dbReference>
<dbReference type="EC" id="1.4.1.1" evidence="2"/>
<accession>A0A2M9R618</accession>
<dbReference type="InterPro" id="IPR008141">
    <property type="entry name" value="Ala_DH"/>
</dbReference>
<dbReference type="InterPro" id="IPR007698">
    <property type="entry name" value="AlaDH/PNT_NAD(H)-bd"/>
</dbReference>
<dbReference type="GO" id="GO:0000286">
    <property type="term" value="F:alanine dehydrogenase activity"/>
    <property type="evidence" value="ECO:0007669"/>
    <property type="project" value="UniProtKB-EC"/>
</dbReference>
<feature type="domain" description="Alanine dehydrogenase/pyridine nucleotide transhydrogenase N-terminal" evidence="5">
    <location>
        <begin position="31"/>
        <end position="164"/>
    </location>
</feature>
<dbReference type="Pfam" id="PF05222">
    <property type="entry name" value="AlaDh_PNT_N"/>
    <property type="match status" value="1"/>
</dbReference>
<keyword evidence="3" id="KW-0560">Oxidoreductase</keyword>
<evidence type="ECO:0000256" key="2">
    <source>
        <dbReference type="ARBA" id="ARBA00012897"/>
    </source>
</evidence>
<evidence type="ECO:0000313" key="7">
    <source>
        <dbReference type="Proteomes" id="UP000231960"/>
    </source>
</evidence>
<keyword evidence="7" id="KW-1185">Reference proteome</keyword>
<comment type="caution">
    <text evidence="6">The sequence shown here is derived from an EMBL/GenBank/DDBJ whole genome shotgun (WGS) entry which is preliminary data.</text>
</comment>
<dbReference type="Gene3D" id="3.40.50.720">
    <property type="entry name" value="NAD(P)-binding Rossmann-like Domain"/>
    <property type="match status" value="2"/>
</dbReference>
<organism evidence="6 7">
    <name type="scientific">Avrilella dinanensis</name>
    <dbReference type="NCBI Taxonomy" id="2008672"/>
    <lineage>
        <taxon>Bacteria</taxon>
        <taxon>Pseudomonadati</taxon>
        <taxon>Bacteroidota</taxon>
        <taxon>Flavobacteriia</taxon>
        <taxon>Flavobacteriales</taxon>
        <taxon>Flavobacteriaceae</taxon>
        <taxon>Avrilella</taxon>
    </lineage>
</organism>
<sequence>MAVNTPFSQEELIPQEEKLDIKKHRDQLFIGLPKEDFNAEYRICLTPEAVAMLTANGHRVLMESDAGKMASYTDKEYSEAGAEITHDTEKVFACPIVIKVQSPTIQEIEWMKPGSYLFSALQFKTQTAEYFKTLSKKKITALSYECVQDEEGSCPFLNAMSEIAGVASIHIASEYMNKYKKGKGLLFGNITGVLPTEVVIIGAGTVAEYSARTALAFGASVKVFDNSIHRLKRIQKLLPQPISTSTIQEKVLKKALRRCDVVIGAIRGINRSPIVITEDMVQIMKANAVIIDVCIDNGGCVETSELTSHQKPVLRKHGVIHYCVPNISSRYSKTSSQAISNILSTYLMNIGEYGGIEDYIGRVKTIRSGIYLYKGILVSRQAGEWCGLDNKDINLLLL</sequence>
<gene>
    <name evidence="6" type="ORF">CDL10_06280</name>
</gene>
<dbReference type="Pfam" id="PF01262">
    <property type="entry name" value="AlaDh_PNT_C"/>
    <property type="match status" value="1"/>
</dbReference>
<evidence type="ECO:0000313" key="6">
    <source>
        <dbReference type="EMBL" id="PJR04173.1"/>
    </source>
</evidence>
<dbReference type="InterPro" id="IPR036291">
    <property type="entry name" value="NAD(P)-bd_dom_sf"/>
</dbReference>
<comment type="similarity">
    <text evidence="1">Belongs to the AlaDH/PNT family.</text>
</comment>
<protein>
    <recommendedName>
        <fullName evidence="2">alanine dehydrogenase</fullName>
        <ecNumber evidence="2">1.4.1.1</ecNumber>
    </recommendedName>
</protein>
<dbReference type="OrthoDB" id="9804592at2"/>
<evidence type="ECO:0000256" key="1">
    <source>
        <dbReference type="ARBA" id="ARBA00005689"/>
    </source>
</evidence>
<dbReference type="SUPFAM" id="SSF52283">
    <property type="entry name" value="Formate/glycerate dehydrogenase catalytic domain-like"/>
    <property type="match status" value="1"/>
</dbReference>
<dbReference type="SUPFAM" id="SSF51735">
    <property type="entry name" value="NAD(P)-binding Rossmann-fold domains"/>
    <property type="match status" value="1"/>
</dbReference>